<dbReference type="Gene3D" id="3.40.50.620">
    <property type="entry name" value="HUPs"/>
    <property type="match status" value="1"/>
</dbReference>
<dbReference type="GO" id="GO:0004818">
    <property type="term" value="F:glutamate-tRNA ligase activity"/>
    <property type="evidence" value="ECO:0007669"/>
    <property type="project" value="TreeGrafter"/>
</dbReference>
<keyword evidence="7" id="KW-0648">Protein biosynthesis</keyword>
<dbReference type="InterPro" id="IPR049940">
    <property type="entry name" value="GluQ/Sye"/>
</dbReference>
<evidence type="ECO:0000313" key="10">
    <source>
        <dbReference type="Proteomes" id="UP000315037"/>
    </source>
</evidence>
<dbReference type="InterPro" id="IPR020058">
    <property type="entry name" value="Glu/Gln-tRNA-synth_Ib_cat-dom"/>
</dbReference>
<keyword evidence="2" id="KW-0479">Metal-binding</keyword>
<dbReference type="GO" id="GO:0005829">
    <property type="term" value="C:cytosol"/>
    <property type="evidence" value="ECO:0007669"/>
    <property type="project" value="TreeGrafter"/>
</dbReference>
<dbReference type="InterPro" id="IPR001412">
    <property type="entry name" value="aa-tRNA-synth_I_CS"/>
</dbReference>
<evidence type="ECO:0000256" key="3">
    <source>
        <dbReference type="ARBA" id="ARBA00022741"/>
    </source>
</evidence>
<gene>
    <name evidence="9" type="ORF">E3202_01855</name>
</gene>
<dbReference type="GO" id="GO:0005524">
    <property type="term" value="F:ATP binding"/>
    <property type="evidence" value="ECO:0007669"/>
    <property type="project" value="UniProtKB-KW"/>
</dbReference>
<dbReference type="NCBIfam" id="NF004315">
    <property type="entry name" value="PRK05710.1-4"/>
    <property type="match status" value="1"/>
</dbReference>
<dbReference type="Pfam" id="PF00749">
    <property type="entry name" value="tRNA-synt_1c"/>
    <property type="match status" value="2"/>
</dbReference>
<dbReference type="EC" id="6.1.1.-" evidence="9"/>
<keyword evidence="5 7" id="KW-0067">ATP-binding</keyword>
<evidence type="ECO:0000313" key="9">
    <source>
        <dbReference type="EMBL" id="TPW35721.1"/>
    </source>
</evidence>
<evidence type="ECO:0000256" key="6">
    <source>
        <dbReference type="ARBA" id="ARBA00023146"/>
    </source>
</evidence>
<organism evidence="9 10">
    <name type="scientific">Oecophyllibacter saccharovorans</name>
    <dbReference type="NCBI Taxonomy" id="2558360"/>
    <lineage>
        <taxon>Bacteria</taxon>
        <taxon>Pseudomonadati</taxon>
        <taxon>Pseudomonadota</taxon>
        <taxon>Alphaproteobacteria</taxon>
        <taxon>Acetobacterales</taxon>
        <taxon>Acetobacteraceae</taxon>
        <taxon>Oecophyllibacter</taxon>
    </lineage>
</organism>
<reference evidence="9 10" key="1">
    <citation type="submission" date="2019-03" db="EMBL/GenBank/DDBJ databases">
        <title>The complete genome sequence of Neokomagataea sp. Jb2 NBRC113641.</title>
        <authorList>
            <person name="Chua K.-O."/>
            <person name="Chan K.-G."/>
            <person name="See-Too W.-S."/>
        </authorList>
    </citation>
    <scope>NUCLEOTIDE SEQUENCE [LARGE SCALE GENOMIC DNA]</scope>
    <source>
        <strain evidence="9 10">Jb2</strain>
    </source>
</reference>
<evidence type="ECO:0000256" key="7">
    <source>
        <dbReference type="RuleBase" id="RU363037"/>
    </source>
</evidence>
<dbReference type="PRINTS" id="PR00987">
    <property type="entry name" value="TRNASYNTHGLU"/>
</dbReference>
<keyword evidence="6 7" id="KW-0030">Aminoacyl-tRNA synthetase</keyword>
<comment type="similarity">
    <text evidence="7">Belongs to the class-I aminoacyl-tRNA synthetase family.</text>
</comment>
<dbReference type="PANTHER" id="PTHR43311">
    <property type="entry name" value="GLUTAMATE--TRNA LIGASE"/>
    <property type="match status" value="1"/>
</dbReference>
<proteinExistence type="inferred from homology"/>
<evidence type="ECO:0000256" key="4">
    <source>
        <dbReference type="ARBA" id="ARBA00022833"/>
    </source>
</evidence>
<keyword evidence="4" id="KW-0862">Zinc</keyword>
<dbReference type="EMBL" id="SORZ01000001">
    <property type="protein sequence ID" value="TPW35721.1"/>
    <property type="molecule type" value="Genomic_DNA"/>
</dbReference>
<comment type="caution">
    <text evidence="9">The sequence shown here is derived from an EMBL/GenBank/DDBJ whole genome shotgun (WGS) entry which is preliminary data.</text>
</comment>
<dbReference type="PROSITE" id="PS00178">
    <property type="entry name" value="AA_TRNA_LIGASE_I"/>
    <property type="match status" value="1"/>
</dbReference>
<dbReference type="AlphaFoldDB" id="A0A506UQS8"/>
<evidence type="ECO:0000259" key="8">
    <source>
        <dbReference type="Pfam" id="PF00749"/>
    </source>
</evidence>
<feature type="domain" description="Glutamyl/glutaminyl-tRNA synthetase class Ib catalytic" evidence="8">
    <location>
        <begin position="173"/>
        <end position="252"/>
    </location>
</feature>
<dbReference type="PANTHER" id="PTHR43311:SF1">
    <property type="entry name" value="GLUTAMYL-Q TRNA(ASP) SYNTHETASE"/>
    <property type="match status" value="1"/>
</dbReference>
<evidence type="ECO:0000256" key="2">
    <source>
        <dbReference type="ARBA" id="ARBA00022723"/>
    </source>
</evidence>
<evidence type="ECO:0000256" key="5">
    <source>
        <dbReference type="ARBA" id="ARBA00022840"/>
    </source>
</evidence>
<feature type="domain" description="Glutamyl/glutaminyl-tRNA synthetase class Ib catalytic" evidence="8">
    <location>
        <begin position="3"/>
        <end position="107"/>
    </location>
</feature>
<keyword evidence="10" id="KW-1185">Reference proteome</keyword>
<dbReference type="GO" id="GO:0006424">
    <property type="term" value="P:glutamyl-tRNA aminoacylation"/>
    <property type="evidence" value="ECO:0007669"/>
    <property type="project" value="TreeGrafter"/>
</dbReference>
<dbReference type="RefSeq" id="WP_165600182.1">
    <property type="nucleotide sequence ID" value="NZ_SORZ01000001.1"/>
</dbReference>
<protein>
    <submittedName>
        <fullName evidence="9">tRNA glutamyl-Q(34) synthetase GluQRS</fullName>
        <ecNumber evidence="9">6.1.1.-</ecNumber>
    </submittedName>
</protein>
<accession>A0A506UQS8</accession>
<keyword evidence="3 7" id="KW-0547">Nucleotide-binding</keyword>
<sequence>MPLTTRFAPSPTGRLHLGHVVSALYGRALAGSDGRFLLRVEDTDRIRCRPAYGAALLKDLTWLGLRPAGAVRVQSAHLSQYEAVLRNLQARHLLYPCSCTRREISARSTVTAPDGSRVYPGTCRNRNSHPPGRPLAWRLNMQAALEEIRGEPEWQEIGRLAGPGRQRGQAAAFGDIVLGRRDSGVAYHLCVTHDDALQGVSCVTRGMDLLHATSVQRVLQVLMGWPEPVYAHHALLLDAEGRKLSKREGAEGIFQLRQAGWSAHEVLAHPLVRKTLEVSLP</sequence>
<dbReference type="InterPro" id="IPR000924">
    <property type="entry name" value="Glu/Gln-tRNA-synth"/>
</dbReference>
<evidence type="ECO:0000256" key="1">
    <source>
        <dbReference type="ARBA" id="ARBA00022598"/>
    </source>
</evidence>
<dbReference type="Proteomes" id="UP000315037">
    <property type="component" value="Unassembled WGS sequence"/>
</dbReference>
<dbReference type="SUPFAM" id="SSF52374">
    <property type="entry name" value="Nucleotidylyl transferase"/>
    <property type="match status" value="1"/>
</dbReference>
<keyword evidence="1 7" id="KW-0436">Ligase</keyword>
<name>A0A506UQS8_9PROT</name>
<dbReference type="InterPro" id="IPR014729">
    <property type="entry name" value="Rossmann-like_a/b/a_fold"/>
</dbReference>